<feature type="compositionally biased region" description="Polar residues" evidence="1">
    <location>
        <begin position="1221"/>
        <end position="1233"/>
    </location>
</feature>
<feature type="region of interest" description="Disordered" evidence="1">
    <location>
        <begin position="875"/>
        <end position="1085"/>
    </location>
</feature>
<feature type="compositionally biased region" description="Polar residues" evidence="1">
    <location>
        <begin position="1356"/>
        <end position="1386"/>
    </location>
</feature>
<feature type="compositionally biased region" description="Polar residues" evidence="1">
    <location>
        <begin position="196"/>
        <end position="214"/>
    </location>
</feature>
<feature type="region of interest" description="Disordered" evidence="1">
    <location>
        <begin position="482"/>
        <end position="565"/>
    </location>
</feature>
<feature type="compositionally biased region" description="Polar residues" evidence="1">
    <location>
        <begin position="1034"/>
        <end position="1066"/>
    </location>
</feature>
<feature type="compositionally biased region" description="Basic residues" evidence="1">
    <location>
        <begin position="388"/>
        <end position="398"/>
    </location>
</feature>
<feature type="compositionally biased region" description="Basic residues" evidence="1">
    <location>
        <begin position="1584"/>
        <end position="1598"/>
    </location>
</feature>
<feature type="compositionally biased region" description="Polar residues" evidence="1">
    <location>
        <begin position="1395"/>
        <end position="1404"/>
    </location>
</feature>
<accession>A0ABZ1CSA9</accession>
<dbReference type="RefSeq" id="XP_062788972.1">
    <property type="nucleotide sequence ID" value="XM_062932921.1"/>
</dbReference>
<feature type="region of interest" description="Disordered" evidence="1">
    <location>
        <begin position="1"/>
        <end position="41"/>
    </location>
</feature>
<feature type="region of interest" description="Disordered" evidence="1">
    <location>
        <begin position="584"/>
        <end position="639"/>
    </location>
</feature>
<feature type="compositionally biased region" description="Basic residues" evidence="1">
    <location>
        <begin position="163"/>
        <end position="175"/>
    </location>
</feature>
<keyword evidence="3" id="KW-1185">Reference proteome</keyword>
<feature type="compositionally biased region" description="Pro residues" evidence="1">
    <location>
        <begin position="1295"/>
        <end position="1306"/>
    </location>
</feature>
<feature type="compositionally biased region" description="Polar residues" evidence="1">
    <location>
        <begin position="329"/>
        <end position="347"/>
    </location>
</feature>
<evidence type="ECO:0008006" key="4">
    <source>
        <dbReference type="Google" id="ProtNLM"/>
    </source>
</evidence>
<dbReference type="Proteomes" id="UP001329825">
    <property type="component" value="Chromosome 1"/>
</dbReference>
<sequence>MGKNSRVSMTESSRGNFSPYPAGPSSSMGHSPVGDGSDKGPVVFFQLADGSNATKRRLKPNNSLESLLPRIIDKLDLDVAPQQVRLAHIRDQGREVDILDGYDFAAFQRRAFDNPSTINIVRVYVPASSTNPVHSSFTLQQPQSPSPAGFLHNDANIFETPKSRSKKDKKRKRKQEKGSTPQVETPIQAYKHISPVQPSAQTINTPTLTKSQLTKQRKRNAAVDSLSQSPTLPSPSEITPTLLNPRENAGPENDDNVPTPKSNNKGNKKRKRQSEAAESPISTSTSSYPALESARLQKETSGSPEKKKKKKKNKSKSPQKPSPAVETAKPSTASSSTQVPTSDTNTALPAPLSQLNRYKPVKPSPLGRVPTPSIDGDDETVEQEPPKSARKPRKTKKQKLLEEEEEAARIALGKSAEGTMEGQSSASDAVEEDENIDETPTTPIAGPSTLPDINVPKRRIPLSIPNILYVRPNDILPFISTKYNSSTFDRPPQRIYVNSSQRSRKKVEQSPEADEDAMSLEEEERPKSPSPPIGNNTDQPAGNAEEIAQPFSEPDPQQDPVPVTVAKVARAVFDSDIVEKPTKVRNRKKSNITAEIMKHPREAVAAEEAEKEEDTRQRENAETQEQIDDGVPDQAGSGKKIPEEMVILADISQPDQPRGSPAPPPVKKNKAILSASPSLENPKIRHHLPSVHHIEIASRGGCRICGGPCVLEKDCPEVHKGVGRLYEILEEKKKLKNRTLREDAVGAIESWIRRLSRVSNIVKGTGSPPSASKIHAVPFDRTSLTSLPIIEKASPITASRRRSTTPPDSAEPSEVPQTPSPSPSISPEPTPIPAQTSQPVSSPPREHSAPPIYLKALSRKAGSVSGLSASDAIIETGSSASESESDNGSGSESDSAESGAESVGSKRSSTSSTRTKSRSRSNSASSAVSSTSSQPKRNPEISKIGPTPSLEHFLSLPLSQKQKQAARISAAAMQDIEMEEEPQDASDIETTPEPQIPPSSFARARRGSESSLGEFADDTVESRSDQEAEEDEVTSFTQPPNLQPSQATETVETAPEINQKSASPRSDQSRRSFAELEEAASPTPVVAEFPGSIALQEAIDEDAAHERLIDMDQPGRIEEVKTGHVISQGLMSPPSSTEEDIQASVEPMPGTQVINGNNNDEEATPRPLRRRVTRTSGKAIAELAPPADIRLSSSQPAPSSPPRRRLRSASRELTAEPMSPRITTRRISASQPEPSHRYRSISPSTHAPIRRSTRRTTPSSQVDELASSPAQLPRRNSRRGTTPVHSSQADQLESSPPPVTRTPAPIPEEDESELEEDAAESRIPGGLKTPLVPESQHSQSQPESRRGSRSKPSPLFMSQGSQIPQTQAYNLYPNLPSSDTGMSLNETPKGKTGNVLESPTSIRKTNGLGRKASLRVSSPIIEEEEEQHLPSTSDLVKDSQPEQDESDVEINGNEKDASASSSSSSASEDEEELPIPTIPKLRSSSLYPALPRSSIASQPANSFPTLSSLPKDVLRKSKSTFGLSASQPMPSLRSNRMSLPAQSRNGNGNKNGFLSQQAKESDSSSESSDDSSDEEKTPVGLKNRIARGRQNNKIKRRASQANIGW</sequence>
<feature type="region of interest" description="Disordered" evidence="1">
    <location>
        <begin position="132"/>
        <end position="456"/>
    </location>
</feature>
<organism evidence="2 3">
    <name type="scientific">Kwoniella shivajii</name>
    <dbReference type="NCBI Taxonomy" id="564305"/>
    <lineage>
        <taxon>Eukaryota</taxon>
        <taxon>Fungi</taxon>
        <taxon>Dikarya</taxon>
        <taxon>Basidiomycota</taxon>
        <taxon>Agaricomycotina</taxon>
        <taxon>Tremellomycetes</taxon>
        <taxon>Tremellales</taxon>
        <taxon>Cryptococcaceae</taxon>
        <taxon>Kwoniella</taxon>
    </lineage>
</organism>
<feature type="compositionally biased region" description="Polar residues" evidence="1">
    <location>
        <begin position="1"/>
        <end position="16"/>
    </location>
</feature>
<evidence type="ECO:0000313" key="3">
    <source>
        <dbReference type="Proteomes" id="UP001329825"/>
    </source>
</evidence>
<feature type="compositionally biased region" description="Acidic residues" evidence="1">
    <location>
        <begin position="1307"/>
        <end position="1318"/>
    </location>
</feature>
<feature type="region of interest" description="Disordered" evidence="1">
    <location>
        <begin position="788"/>
        <end position="854"/>
    </location>
</feature>
<feature type="compositionally biased region" description="Low complexity" evidence="1">
    <location>
        <begin position="554"/>
        <end position="563"/>
    </location>
</feature>
<name>A0ABZ1CSA9_9TREE</name>
<feature type="compositionally biased region" description="Basic residues" evidence="1">
    <location>
        <begin position="306"/>
        <end position="317"/>
    </location>
</feature>
<feature type="compositionally biased region" description="Polar residues" evidence="1">
    <location>
        <begin position="132"/>
        <end position="143"/>
    </location>
</feature>
<dbReference type="GeneID" id="87953292"/>
<feature type="compositionally biased region" description="Low complexity" evidence="1">
    <location>
        <begin position="877"/>
        <end position="933"/>
    </location>
</feature>
<evidence type="ECO:0000256" key="1">
    <source>
        <dbReference type="SAM" id="MobiDB-lite"/>
    </source>
</evidence>
<feature type="compositionally biased region" description="Polar residues" evidence="1">
    <location>
        <begin position="1519"/>
        <end position="1558"/>
    </location>
</feature>
<dbReference type="EMBL" id="CP141881">
    <property type="protein sequence ID" value="WRT64232.1"/>
    <property type="molecule type" value="Genomic_DNA"/>
</dbReference>
<gene>
    <name evidence="2" type="ORF">IL334_001161</name>
</gene>
<feature type="compositionally biased region" description="Polar residues" evidence="1">
    <location>
        <begin position="1494"/>
        <end position="1508"/>
    </location>
</feature>
<feature type="compositionally biased region" description="Acidic residues" evidence="1">
    <location>
        <begin position="976"/>
        <end position="987"/>
    </location>
</feature>
<evidence type="ECO:0000313" key="2">
    <source>
        <dbReference type="EMBL" id="WRT64232.1"/>
    </source>
</evidence>
<feature type="compositionally biased region" description="Low complexity" evidence="1">
    <location>
        <begin position="1333"/>
        <end position="1342"/>
    </location>
</feature>
<feature type="compositionally biased region" description="Polar residues" evidence="1">
    <location>
        <begin position="1279"/>
        <end position="1294"/>
    </location>
</feature>
<feature type="compositionally biased region" description="Pro residues" evidence="1">
    <location>
        <begin position="818"/>
        <end position="832"/>
    </location>
</feature>
<feature type="region of interest" description="Disordered" evidence="1">
    <location>
        <begin position="1127"/>
        <end position="1605"/>
    </location>
</feature>
<feature type="compositionally biased region" description="Low complexity" evidence="1">
    <location>
        <begin position="225"/>
        <end position="236"/>
    </location>
</feature>
<protein>
    <recommendedName>
        <fullName evidence="4">Nucleolar protein Dnt1-like N-terminal domain-containing protein</fullName>
    </recommendedName>
</protein>
<feature type="compositionally biased region" description="Acidic residues" evidence="1">
    <location>
        <begin position="511"/>
        <end position="523"/>
    </location>
</feature>
<proteinExistence type="predicted"/>
<reference evidence="2 3" key="1">
    <citation type="submission" date="2024-01" db="EMBL/GenBank/DDBJ databases">
        <title>Comparative genomics of Cryptococcus and Kwoniella reveals pathogenesis evolution and contrasting modes of karyotype evolution via chromosome fusion or intercentromeric recombination.</title>
        <authorList>
            <person name="Coelho M.A."/>
            <person name="David-Palma M."/>
            <person name="Shea T."/>
            <person name="Bowers K."/>
            <person name="McGinley-Smith S."/>
            <person name="Mohammad A.W."/>
            <person name="Gnirke A."/>
            <person name="Yurkov A.M."/>
            <person name="Nowrousian M."/>
            <person name="Sun S."/>
            <person name="Cuomo C.A."/>
            <person name="Heitman J."/>
        </authorList>
    </citation>
    <scope>NUCLEOTIDE SEQUENCE [LARGE SCALE GENOMIC DNA]</scope>
    <source>
        <strain evidence="2">CBS 11374</strain>
    </source>
</reference>